<dbReference type="SUPFAM" id="SSF103473">
    <property type="entry name" value="MFS general substrate transporter"/>
    <property type="match status" value="1"/>
</dbReference>
<comment type="subcellular location">
    <subcellularLocation>
        <location evidence="1">Membrane</location>
        <topology evidence="1">Multi-pass membrane protein</topology>
    </subcellularLocation>
</comment>
<protein>
    <submittedName>
        <fullName evidence="7">Putative major facilitator superfamily transporter</fullName>
    </submittedName>
</protein>
<dbReference type="PANTHER" id="PTHR23501:SF201">
    <property type="entry name" value="MFS AFLATOXIN EFFLUX PUMP"/>
    <property type="match status" value="1"/>
</dbReference>
<organism evidence="7 8">
    <name type="scientific">Colletotrichum sublineola</name>
    <name type="common">Sorghum anthracnose fungus</name>
    <dbReference type="NCBI Taxonomy" id="1173701"/>
    <lineage>
        <taxon>Eukaryota</taxon>
        <taxon>Fungi</taxon>
        <taxon>Dikarya</taxon>
        <taxon>Ascomycota</taxon>
        <taxon>Pezizomycotina</taxon>
        <taxon>Sordariomycetes</taxon>
        <taxon>Hypocreomycetidae</taxon>
        <taxon>Glomerellales</taxon>
        <taxon>Glomerellaceae</taxon>
        <taxon>Colletotrichum</taxon>
        <taxon>Colletotrichum graminicola species complex</taxon>
    </lineage>
</organism>
<evidence type="ECO:0000256" key="1">
    <source>
        <dbReference type="ARBA" id="ARBA00004141"/>
    </source>
</evidence>
<sequence>MLFELHDRSQSGGRDRENGRGLAKKAEPVIQTCNEVKSPFPPTGVVVGLSGHRWRVTGDGWNLDLEVGESGDDTFLQYLCHGKPIVGGRPPSARPSMGLPLPIEPSRALWAFLSTPALRSIHLCRRVACFFGKSAAAMVVIFFALKPTPAAVPGLTIRQQLAKLDLLGELFLFLSLVCLLLALQWGGITYDWNSWRVILLLVIFALCLVAFIVAEVMRQEHATIQLEVIKNRTVISAMWYMFCLASTMLLLIYYLPIWFQVIQAKSAVQSGIATLPLVISLVVASTLSGQLVGRLGYYTRSLNRQVRTNKTTGTLM</sequence>
<evidence type="ECO:0000256" key="6">
    <source>
        <dbReference type="SAM" id="Phobius"/>
    </source>
</evidence>
<reference evidence="8" key="1">
    <citation type="journal article" date="2014" name="Genome Announc.">
        <title>Draft genome sequence of Colletotrichum sublineola, a destructive pathogen of cultivated sorghum.</title>
        <authorList>
            <person name="Baroncelli R."/>
            <person name="Sanz-Martin J.M."/>
            <person name="Rech G.E."/>
            <person name="Sukno S.A."/>
            <person name="Thon M.R."/>
        </authorList>
    </citation>
    <scope>NUCLEOTIDE SEQUENCE [LARGE SCALE GENOMIC DNA]</scope>
    <source>
        <strain evidence="8">TX430BB</strain>
    </source>
</reference>
<gene>
    <name evidence="7" type="ORF">CSUB01_04313</name>
</gene>
<dbReference type="InterPro" id="IPR036259">
    <property type="entry name" value="MFS_trans_sf"/>
</dbReference>
<keyword evidence="3 6" id="KW-1133">Transmembrane helix</keyword>
<keyword evidence="4 6" id="KW-0472">Membrane</keyword>
<dbReference type="Proteomes" id="UP000027238">
    <property type="component" value="Unassembled WGS sequence"/>
</dbReference>
<evidence type="ECO:0000256" key="5">
    <source>
        <dbReference type="SAM" id="MobiDB-lite"/>
    </source>
</evidence>
<keyword evidence="8" id="KW-1185">Reference proteome</keyword>
<evidence type="ECO:0000313" key="7">
    <source>
        <dbReference type="EMBL" id="KDN64675.1"/>
    </source>
</evidence>
<dbReference type="Gene3D" id="1.20.1250.20">
    <property type="entry name" value="MFS general substrate transporter like domains"/>
    <property type="match status" value="1"/>
</dbReference>
<dbReference type="eggNOG" id="KOG0254">
    <property type="taxonomic scope" value="Eukaryota"/>
</dbReference>
<evidence type="ECO:0000256" key="2">
    <source>
        <dbReference type="ARBA" id="ARBA00022692"/>
    </source>
</evidence>
<feature type="transmembrane region" description="Helical" evidence="6">
    <location>
        <begin position="271"/>
        <end position="297"/>
    </location>
</feature>
<keyword evidence="2 6" id="KW-0812">Transmembrane</keyword>
<evidence type="ECO:0000256" key="3">
    <source>
        <dbReference type="ARBA" id="ARBA00022989"/>
    </source>
</evidence>
<name>A0A066XFC3_COLSU</name>
<dbReference type="OrthoDB" id="10628103at2759"/>
<dbReference type="HOGENOM" id="CLU_880032_0_0_1"/>
<feature type="transmembrane region" description="Helical" evidence="6">
    <location>
        <begin position="238"/>
        <end position="259"/>
    </location>
</feature>
<dbReference type="GO" id="GO:0005886">
    <property type="term" value="C:plasma membrane"/>
    <property type="evidence" value="ECO:0007669"/>
    <property type="project" value="TreeGrafter"/>
</dbReference>
<accession>A0A066XFC3</accession>
<comment type="caution">
    <text evidence="7">The sequence shown here is derived from an EMBL/GenBank/DDBJ whole genome shotgun (WGS) entry which is preliminary data.</text>
</comment>
<evidence type="ECO:0000313" key="8">
    <source>
        <dbReference type="Proteomes" id="UP000027238"/>
    </source>
</evidence>
<dbReference type="EMBL" id="JMSE01001107">
    <property type="protein sequence ID" value="KDN64675.1"/>
    <property type="molecule type" value="Genomic_DNA"/>
</dbReference>
<proteinExistence type="predicted"/>
<dbReference type="AlphaFoldDB" id="A0A066XFC3"/>
<feature type="transmembrane region" description="Helical" evidence="6">
    <location>
        <begin position="197"/>
        <end position="217"/>
    </location>
</feature>
<feature type="transmembrane region" description="Helical" evidence="6">
    <location>
        <begin position="166"/>
        <end position="185"/>
    </location>
</feature>
<dbReference type="GO" id="GO:0022857">
    <property type="term" value="F:transmembrane transporter activity"/>
    <property type="evidence" value="ECO:0007669"/>
    <property type="project" value="TreeGrafter"/>
</dbReference>
<dbReference type="PANTHER" id="PTHR23501">
    <property type="entry name" value="MAJOR FACILITATOR SUPERFAMILY"/>
    <property type="match status" value="1"/>
</dbReference>
<feature type="region of interest" description="Disordered" evidence="5">
    <location>
        <begin position="1"/>
        <end position="23"/>
    </location>
</feature>
<evidence type="ECO:0000256" key="4">
    <source>
        <dbReference type="ARBA" id="ARBA00023136"/>
    </source>
</evidence>